<keyword evidence="11" id="KW-1185">Reference proteome</keyword>
<evidence type="ECO:0000256" key="5">
    <source>
        <dbReference type="ARBA" id="ARBA00022989"/>
    </source>
</evidence>
<comment type="caution">
    <text evidence="10">The sequence shown here is derived from an EMBL/GenBank/DDBJ whole genome shotgun (WGS) entry which is preliminary data.</text>
</comment>
<dbReference type="AlphaFoldDB" id="A0A5M3WFA3"/>
<keyword evidence="7 8" id="KW-0472">Membrane</keyword>
<evidence type="ECO:0000256" key="4">
    <source>
        <dbReference type="ARBA" id="ARBA00022741"/>
    </source>
</evidence>
<evidence type="ECO:0000256" key="1">
    <source>
        <dbReference type="ARBA" id="ARBA00004236"/>
    </source>
</evidence>
<evidence type="ECO:0000259" key="9">
    <source>
        <dbReference type="Pfam" id="PF18967"/>
    </source>
</evidence>
<gene>
    <name evidence="10" type="ORF">Amac_003470</name>
</gene>
<evidence type="ECO:0000313" key="11">
    <source>
        <dbReference type="Proteomes" id="UP000331127"/>
    </source>
</evidence>
<protein>
    <recommendedName>
        <fullName evidence="9">Pycsar effector protein domain-containing protein</fullName>
    </recommendedName>
</protein>
<sequence>MYDRTIDWYKVAESKAQHILTVNGVFATITFGLLSSGVSELRKSRASIGPETWVFLAIALVALCGSIGFATACLQSRHNHNIRTDYAQLGIVPGDKETYRPEGLWYFGHIAPLHWKWVIEKLRAADDEFEIIALTYNVHGLARVVLRKHRLVNLGWALTSTALVALIAAGVSLVVRSQL</sequence>
<dbReference type="Proteomes" id="UP000331127">
    <property type="component" value="Unassembled WGS sequence"/>
</dbReference>
<reference evidence="10 11" key="1">
    <citation type="submission" date="2019-10" db="EMBL/GenBank/DDBJ databases">
        <title>Whole genome shotgun sequence of Acrocarpospora macrocephala NBRC 16266.</title>
        <authorList>
            <person name="Ichikawa N."/>
            <person name="Kimura A."/>
            <person name="Kitahashi Y."/>
            <person name="Komaki H."/>
            <person name="Oguchi A."/>
        </authorList>
    </citation>
    <scope>NUCLEOTIDE SEQUENCE [LARGE SCALE GENOMIC DNA]</scope>
    <source>
        <strain evidence="10 11">NBRC 16266</strain>
    </source>
</reference>
<keyword evidence="3 8" id="KW-0812">Transmembrane</keyword>
<evidence type="ECO:0000256" key="7">
    <source>
        <dbReference type="ARBA" id="ARBA00023136"/>
    </source>
</evidence>
<evidence type="ECO:0000256" key="2">
    <source>
        <dbReference type="ARBA" id="ARBA00022475"/>
    </source>
</evidence>
<evidence type="ECO:0000256" key="8">
    <source>
        <dbReference type="SAM" id="Phobius"/>
    </source>
</evidence>
<keyword evidence="5 8" id="KW-1133">Transmembrane helix</keyword>
<keyword evidence="2" id="KW-1003">Cell membrane</keyword>
<organism evidence="10 11">
    <name type="scientific">Acrocarpospora macrocephala</name>
    <dbReference type="NCBI Taxonomy" id="150177"/>
    <lineage>
        <taxon>Bacteria</taxon>
        <taxon>Bacillati</taxon>
        <taxon>Actinomycetota</taxon>
        <taxon>Actinomycetes</taxon>
        <taxon>Streptosporangiales</taxon>
        <taxon>Streptosporangiaceae</taxon>
        <taxon>Acrocarpospora</taxon>
    </lineage>
</organism>
<keyword evidence="4" id="KW-0547">Nucleotide-binding</keyword>
<keyword evidence="6" id="KW-0051">Antiviral defense</keyword>
<proteinExistence type="predicted"/>
<dbReference type="InterPro" id="IPR043760">
    <property type="entry name" value="PycTM_dom"/>
</dbReference>
<evidence type="ECO:0000256" key="6">
    <source>
        <dbReference type="ARBA" id="ARBA00023118"/>
    </source>
</evidence>
<feature type="transmembrane region" description="Helical" evidence="8">
    <location>
        <begin position="53"/>
        <end position="74"/>
    </location>
</feature>
<feature type="transmembrane region" description="Helical" evidence="8">
    <location>
        <begin position="151"/>
        <end position="175"/>
    </location>
</feature>
<evidence type="ECO:0000256" key="3">
    <source>
        <dbReference type="ARBA" id="ARBA00022692"/>
    </source>
</evidence>
<evidence type="ECO:0000313" key="10">
    <source>
        <dbReference type="EMBL" id="GES06752.1"/>
    </source>
</evidence>
<name>A0A5M3WFA3_9ACTN</name>
<dbReference type="EMBL" id="BLAE01000004">
    <property type="protein sequence ID" value="GES06752.1"/>
    <property type="molecule type" value="Genomic_DNA"/>
</dbReference>
<feature type="transmembrane region" description="Helical" evidence="8">
    <location>
        <begin position="20"/>
        <end position="38"/>
    </location>
</feature>
<comment type="subcellular location">
    <subcellularLocation>
        <location evidence="1">Cell membrane</location>
    </subcellularLocation>
</comment>
<dbReference type="Pfam" id="PF18967">
    <property type="entry name" value="PycTM"/>
    <property type="match status" value="1"/>
</dbReference>
<feature type="domain" description="Pycsar effector protein" evidence="9">
    <location>
        <begin position="2"/>
        <end position="173"/>
    </location>
</feature>
<accession>A0A5M3WFA3</accession>